<reference evidence="3" key="1">
    <citation type="journal article" date="2021" name="BMC Genomics">
        <title>Chromosome-level genome assembly and manually-curated proteome of model necrotroph Parastagonospora nodorum Sn15 reveals a genome-wide trove of candidate effector homologs, and redundancy of virulence-related functions within an accessory chromosome.</title>
        <authorList>
            <person name="Bertazzoni S."/>
            <person name="Jones D.A.B."/>
            <person name="Phan H.T."/>
            <person name="Tan K.-C."/>
            <person name="Hane J.K."/>
        </authorList>
    </citation>
    <scope>NUCLEOTIDE SEQUENCE [LARGE SCALE GENOMIC DNA]</scope>
    <source>
        <strain evidence="3">SN15 / ATCC MYA-4574 / FGSC 10173)</strain>
    </source>
</reference>
<organism evidence="2 3">
    <name type="scientific">Phaeosphaeria nodorum (strain SN15 / ATCC MYA-4574 / FGSC 10173)</name>
    <name type="common">Glume blotch fungus</name>
    <name type="synonym">Parastagonospora nodorum</name>
    <dbReference type="NCBI Taxonomy" id="321614"/>
    <lineage>
        <taxon>Eukaryota</taxon>
        <taxon>Fungi</taxon>
        <taxon>Dikarya</taxon>
        <taxon>Ascomycota</taxon>
        <taxon>Pezizomycotina</taxon>
        <taxon>Dothideomycetes</taxon>
        <taxon>Pleosporomycetidae</taxon>
        <taxon>Pleosporales</taxon>
        <taxon>Pleosporineae</taxon>
        <taxon>Phaeosphaeriaceae</taxon>
        <taxon>Parastagonospora</taxon>
    </lineage>
</organism>
<sequence length="566" mass="62431">MAKKYVHAPLRTPQTIRILNLQGDSNPASPIQLSLVQYELSNLPDFEAFSYTWDGQTATCTVLCEERDLMVTSNCEAILREFRPKEELATRAVWIDAICIDQSTDAMAERSFQIPLMGQIYRRAGRVLGWLGAAGERGGNLGTFESLAKLTRVGMNRNRGDLIRDVDEAMGCTSPADLRKLFLSVPWFTRLWVLQEVALSKKAVIFCGSTSVTFQDVPRVQALLGAQGLPTTHAALLDALVVGFDSRISALESLETADRNVSVTVELMRHARWSKTTEAKDKVFALYGLLEAYGLLLPQPDYLMSLGGIFGQTARALITYTRKLEIVHQVHDTAISYAPNGNDEAVEDFFPAISTLNEDLRRAVHHLYNIRALREIISFALHKHPPSLSLVQTHALQACLLSRTPIRFSYEPSTFSLWLNLLHSSERPSSSPPPPPSASTFPKNWMHAVLTQISSSIALSPLLATPEHTFFQRIALDPALMELHDHISGYISHQTLFKTRSGRLGMAPRSVACGDQIARLAGLQYPMVVRASDGGCWRLVAPAFVCGVGGEVGTGNDGEERGFVIS</sequence>
<evidence type="ECO:0000313" key="3">
    <source>
        <dbReference type="Proteomes" id="UP000663193"/>
    </source>
</evidence>
<dbReference type="Pfam" id="PF06985">
    <property type="entry name" value="HET"/>
    <property type="match status" value="1"/>
</dbReference>
<dbReference type="Proteomes" id="UP000663193">
    <property type="component" value="Chromosome 1"/>
</dbReference>
<gene>
    <name evidence="2" type="ORF">JI435_007310</name>
</gene>
<dbReference type="AlphaFoldDB" id="A0A7U2HUY0"/>
<dbReference type="InterPro" id="IPR052895">
    <property type="entry name" value="HetReg/Transcr_Mod"/>
</dbReference>
<name>A0A7U2HUY0_PHANO</name>
<evidence type="ECO:0000313" key="2">
    <source>
        <dbReference type="EMBL" id="QRC91229.1"/>
    </source>
</evidence>
<accession>A0A7U2HUY0</accession>
<feature type="domain" description="Heterokaryon incompatibility" evidence="1">
    <location>
        <begin position="46"/>
        <end position="196"/>
    </location>
</feature>
<dbReference type="PANTHER" id="PTHR24148:SF73">
    <property type="entry name" value="HET DOMAIN PROTEIN (AFU_ORTHOLOGUE AFUA_8G01020)"/>
    <property type="match status" value="1"/>
</dbReference>
<proteinExistence type="predicted"/>
<dbReference type="PANTHER" id="PTHR24148">
    <property type="entry name" value="ANKYRIN REPEAT DOMAIN-CONTAINING PROTEIN 39 HOMOLOG-RELATED"/>
    <property type="match status" value="1"/>
</dbReference>
<keyword evidence="3" id="KW-1185">Reference proteome</keyword>
<dbReference type="EMBL" id="CP069023">
    <property type="protein sequence ID" value="QRC91229.1"/>
    <property type="molecule type" value="Genomic_DNA"/>
</dbReference>
<dbReference type="InterPro" id="IPR010730">
    <property type="entry name" value="HET"/>
</dbReference>
<evidence type="ECO:0000259" key="1">
    <source>
        <dbReference type="Pfam" id="PF06985"/>
    </source>
</evidence>
<protein>
    <recommendedName>
        <fullName evidence="1">Heterokaryon incompatibility domain-containing protein</fullName>
    </recommendedName>
</protein>
<dbReference type="VEuPathDB" id="FungiDB:JI435_007310"/>
<dbReference type="OrthoDB" id="194358at2759"/>